<dbReference type="Gene3D" id="3.40.50.1000">
    <property type="entry name" value="HAD superfamily/HAD-like"/>
    <property type="match status" value="1"/>
</dbReference>
<organism evidence="5 6">
    <name type="scientific">Exophiala bonariae</name>
    <dbReference type="NCBI Taxonomy" id="1690606"/>
    <lineage>
        <taxon>Eukaryota</taxon>
        <taxon>Fungi</taxon>
        <taxon>Dikarya</taxon>
        <taxon>Ascomycota</taxon>
        <taxon>Pezizomycotina</taxon>
        <taxon>Eurotiomycetes</taxon>
        <taxon>Chaetothyriomycetidae</taxon>
        <taxon>Chaetothyriales</taxon>
        <taxon>Herpotrichiellaceae</taxon>
        <taxon>Exophiala</taxon>
    </lineage>
</organism>
<feature type="region of interest" description="Disordered" evidence="3">
    <location>
        <begin position="1"/>
        <end position="40"/>
    </location>
</feature>
<keyword evidence="6" id="KW-1185">Reference proteome</keyword>
<proteinExistence type="inferred from homology"/>
<keyword evidence="2" id="KW-0175">Coiled coil</keyword>
<comment type="subunit">
    <text evidence="1">Component of the TIM23 complex.</text>
</comment>
<keyword evidence="1" id="KW-0813">Transport</keyword>
<gene>
    <name evidence="5" type="ORF">LTR84_007997</name>
</gene>
<keyword evidence="1" id="KW-0496">Mitochondrion</keyword>
<dbReference type="InterPro" id="IPR004274">
    <property type="entry name" value="FCP1_dom"/>
</dbReference>
<comment type="subcellular location">
    <subcellularLocation>
        <location evidence="1">Mitochondrion inner membrane</location>
        <topology evidence="1">Single-pass membrane protein</topology>
    </subcellularLocation>
</comment>
<protein>
    <recommendedName>
        <fullName evidence="1">Mitochondrial import inner membrane translocase subunit TIM50</fullName>
    </recommendedName>
</protein>
<dbReference type="PANTHER" id="PTHR12210">
    <property type="entry name" value="DULLARD PROTEIN PHOSPHATASE"/>
    <property type="match status" value="1"/>
</dbReference>
<feature type="domain" description="FCP1 homology" evidence="4">
    <location>
        <begin position="253"/>
        <end position="426"/>
    </location>
</feature>
<reference evidence="5 6" key="1">
    <citation type="submission" date="2023-08" db="EMBL/GenBank/DDBJ databases">
        <title>Black Yeasts Isolated from many extreme environments.</title>
        <authorList>
            <person name="Coleine C."/>
            <person name="Stajich J.E."/>
            <person name="Selbmann L."/>
        </authorList>
    </citation>
    <scope>NUCLEOTIDE SEQUENCE [LARGE SCALE GENOMIC DNA]</scope>
    <source>
        <strain evidence="5 6">CCFEE 5792</strain>
    </source>
</reference>
<dbReference type="SMART" id="SM00577">
    <property type="entry name" value="CPDc"/>
    <property type="match status" value="1"/>
</dbReference>
<dbReference type="AlphaFoldDB" id="A0AAV9NPD9"/>
<dbReference type="InterPro" id="IPR036412">
    <property type="entry name" value="HAD-like_sf"/>
</dbReference>
<dbReference type="SUPFAM" id="SSF56784">
    <property type="entry name" value="HAD-like"/>
    <property type="match status" value="1"/>
</dbReference>
<evidence type="ECO:0000313" key="5">
    <source>
        <dbReference type="EMBL" id="KAK5061454.1"/>
    </source>
</evidence>
<keyword evidence="1" id="KW-0809">Transit peptide</keyword>
<evidence type="ECO:0000259" key="4">
    <source>
        <dbReference type="PROSITE" id="PS50969"/>
    </source>
</evidence>
<dbReference type="Pfam" id="PF03031">
    <property type="entry name" value="NIF"/>
    <property type="match status" value="1"/>
</dbReference>
<dbReference type="Proteomes" id="UP001358417">
    <property type="component" value="Unassembled WGS sequence"/>
</dbReference>
<comment type="similarity">
    <text evidence="1">Belongs to the TIM50 family.</text>
</comment>
<dbReference type="PROSITE" id="PS50969">
    <property type="entry name" value="FCP1"/>
    <property type="match status" value="1"/>
</dbReference>
<dbReference type="EMBL" id="JAVRRD010000003">
    <property type="protein sequence ID" value="KAK5061454.1"/>
    <property type="molecule type" value="Genomic_DNA"/>
</dbReference>
<dbReference type="GeneID" id="89976162"/>
<dbReference type="InterPro" id="IPR050365">
    <property type="entry name" value="TIM50"/>
</dbReference>
<feature type="region of interest" description="Disordered" evidence="3">
    <location>
        <begin position="534"/>
        <end position="556"/>
    </location>
</feature>
<keyword evidence="1" id="KW-0811">Translocation</keyword>
<evidence type="ECO:0000256" key="1">
    <source>
        <dbReference type="RuleBase" id="RU365079"/>
    </source>
</evidence>
<dbReference type="InterPro" id="IPR023214">
    <property type="entry name" value="HAD_sf"/>
</dbReference>
<feature type="coiled-coil region" evidence="2">
    <location>
        <begin position="416"/>
        <end position="443"/>
    </location>
</feature>
<dbReference type="GO" id="GO:0015031">
    <property type="term" value="P:protein transport"/>
    <property type="evidence" value="ECO:0007669"/>
    <property type="project" value="UniProtKB-KW"/>
</dbReference>
<feature type="compositionally biased region" description="Low complexity" evidence="3">
    <location>
        <begin position="536"/>
        <end position="547"/>
    </location>
</feature>
<feature type="compositionally biased region" description="Polar residues" evidence="3">
    <location>
        <begin position="478"/>
        <end position="499"/>
    </location>
</feature>
<feature type="compositionally biased region" description="Low complexity" evidence="3">
    <location>
        <begin position="15"/>
        <end position="26"/>
    </location>
</feature>
<dbReference type="GO" id="GO:0005744">
    <property type="term" value="C:TIM23 mitochondrial import inner membrane translocase complex"/>
    <property type="evidence" value="ECO:0007669"/>
    <property type="project" value="UniProtKB-UniRule"/>
</dbReference>
<comment type="function">
    <text evidence="1">Essential component of the TIM23 complex, a complex that mediates the translocation of transit peptide-containing proteins across the mitochondrial inner membrane.</text>
</comment>
<dbReference type="RefSeq" id="XP_064710551.1">
    <property type="nucleotide sequence ID" value="XM_064851548.1"/>
</dbReference>
<sequence length="588" mass="65982">MPRNRRRAGGRHEGNPSQNNPNIPQNHSLQGQPFYGPASITIYSDQPEQRHQGEYNGYYDYENEDRINIYKTVDSWRSYRNDGHSLQSSIMTQPYQILGSNPTRSAMNVNAPAFTPYQPLRLVHNYARYPSYRVDKPYRVSNGARERQAVHQIRDLHQAAVPRYSLRSQNRQSQHFIPATGASGQSLPHSRDQPIPSIESGFTQLAASNTLVPSSLPPKARRTWSPPKVTPPKRPAAASSYLKRAGQAPEVIDSPKKLLVILDLNGTLLVRPNTRTNPRAFKLRPGVTQLLDYLFANHTVMVYSSARPENVAIIVNNLFHPKQRAQLAGIWARDKLDLNQEQYLGKVQVYKKLDKIWSDKAIQKSAGRGNRWDQTNTVLVDDSRLKGVAQPHNLVQITEFLNNAPKVGDEAIRAWQMNEMAILQSLEQKLEQLKMQVDVSRLIREWQSGKRQAPGVVDETIDQKTQEKVEEQLIRKGSTVSTVTEAASESTPQPEQLTYPTPPTQQAPLSTKNQSKHPSALDLLDAQIDDAMKNTSLSDSSDLGSESPIDESVFSDLLRGGGTRIYQVKDMPKKSTVNVPPTTESLVG</sequence>
<feature type="region of interest" description="Disordered" evidence="3">
    <location>
        <begin position="212"/>
        <end position="242"/>
    </location>
</feature>
<evidence type="ECO:0000256" key="2">
    <source>
        <dbReference type="SAM" id="Coils"/>
    </source>
</evidence>
<keyword evidence="1" id="KW-0653">Protein transport</keyword>
<feature type="region of interest" description="Disordered" evidence="3">
    <location>
        <begin position="470"/>
        <end position="518"/>
    </location>
</feature>
<evidence type="ECO:0000256" key="3">
    <source>
        <dbReference type="SAM" id="MobiDB-lite"/>
    </source>
</evidence>
<name>A0AAV9NPD9_9EURO</name>
<comment type="caution">
    <text evidence="5">The sequence shown here is derived from an EMBL/GenBank/DDBJ whole genome shotgun (WGS) entry which is preliminary data.</text>
</comment>
<accession>A0AAV9NPD9</accession>
<evidence type="ECO:0000313" key="6">
    <source>
        <dbReference type="Proteomes" id="UP001358417"/>
    </source>
</evidence>
<feature type="compositionally biased region" description="Polar residues" evidence="3">
    <location>
        <begin position="506"/>
        <end position="517"/>
    </location>
</feature>